<evidence type="ECO:0000259" key="1">
    <source>
        <dbReference type="PROSITE" id="PS51186"/>
    </source>
</evidence>
<evidence type="ECO:0000313" key="3">
    <source>
        <dbReference type="Proteomes" id="UP001178288"/>
    </source>
</evidence>
<dbReference type="PROSITE" id="PS51186">
    <property type="entry name" value="GNAT"/>
    <property type="match status" value="1"/>
</dbReference>
<dbReference type="KEGG" id="nnv:QNH39_12035"/>
<dbReference type="GO" id="GO:0016747">
    <property type="term" value="F:acyltransferase activity, transferring groups other than amino-acyl groups"/>
    <property type="evidence" value="ECO:0007669"/>
    <property type="project" value="InterPro"/>
</dbReference>
<dbReference type="SUPFAM" id="SSF55729">
    <property type="entry name" value="Acyl-CoA N-acyltransferases (Nat)"/>
    <property type="match status" value="1"/>
</dbReference>
<reference evidence="2" key="1">
    <citation type="submission" date="2023-05" db="EMBL/GenBank/DDBJ databases">
        <title>Comparative genomics of Bacillaceae isolates and their secondary metabolite potential.</title>
        <authorList>
            <person name="Song L."/>
            <person name="Nielsen L.J."/>
            <person name="Mohite O."/>
            <person name="Xu X."/>
            <person name="Weber T."/>
            <person name="Kovacs A.T."/>
        </authorList>
    </citation>
    <scope>NUCLEOTIDE SEQUENCE</scope>
    <source>
        <strain evidence="2">XLM17</strain>
    </source>
</reference>
<dbReference type="Pfam" id="PF00583">
    <property type="entry name" value="Acetyltransf_1"/>
    <property type="match status" value="1"/>
</dbReference>
<dbReference type="Proteomes" id="UP001178288">
    <property type="component" value="Chromosome"/>
</dbReference>
<accession>A0AA95MYJ9</accession>
<dbReference type="EMBL" id="CP126114">
    <property type="protein sequence ID" value="WHY88518.1"/>
    <property type="molecule type" value="Genomic_DNA"/>
</dbReference>
<dbReference type="CDD" id="cd04301">
    <property type="entry name" value="NAT_SF"/>
    <property type="match status" value="1"/>
</dbReference>
<dbReference type="InterPro" id="IPR000182">
    <property type="entry name" value="GNAT_dom"/>
</dbReference>
<dbReference type="RefSeq" id="WP_066086537.1">
    <property type="nucleotide sequence ID" value="NZ_CP126114.1"/>
</dbReference>
<organism evidence="2 3">
    <name type="scientific">Neobacillus novalis</name>
    <dbReference type="NCBI Taxonomy" id="220687"/>
    <lineage>
        <taxon>Bacteria</taxon>
        <taxon>Bacillati</taxon>
        <taxon>Bacillota</taxon>
        <taxon>Bacilli</taxon>
        <taxon>Bacillales</taxon>
        <taxon>Bacillaceae</taxon>
        <taxon>Neobacillus</taxon>
    </lineage>
</organism>
<keyword evidence="3" id="KW-1185">Reference proteome</keyword>
<dbReference type="InterPro" id="IPR016181">
    <property type="entry name" value="Acyl_CoA_acyltransferase"/>
</dbReference>
<proteinExistence type="predicted"/>
<dbReference type="Gene3D" id="3.40.630.30">
    <property type="match status" value="1"/>
</dbReference>
<feature type="domain" description="N-acetyltransferase" evidence="1">
    <location>
        <begin position="2"/>
        <end position="170"/>
    </location>
</feature>
<keyword evidence="2" id="KW-0808">Transferase</keyword>
<name>A0AA95MYJ9_9BACI</name>
<gene>
    <name evidence="2" type="ORF">QNH39_12035</name>
</gene>
<sequence length="181" mass="20725">MIELQFFEKEDFQQLLSWIDSQDFLVQWAGTSMEFPLDEQQLEQYLSMSNSENAANLAYKVIYVESGKIIGHISLGTINRKNGTARMCRVLIGDKSLQGKGIGRLMVLALLKIAFEQLNLHKVSLAVYDFNEAAVNLYKKIGFKTEGFIREASKVGNDHWSYFEMSMLNREWQALNNVDAK</sequence>
<dbReference type="PANTHER" id="PTHR43415:SF5">
    <property type="entry name" value="ACETYLTRANSFERASE"/>
    <property type="match status" value="1"/>
</dbReference>
<dbReference type="EC" id="2.-.-.-" evidence="2"/>
<dbReference type="AlphaFoldDB" id="A0AA95MYJ9"/>
<evidence type="ECO:0000313" key="2">
    <source>
        <dbReference type="EMBL" id="WHY88518.1"/>
    </source>
</evidence>
<dbReference type="PANTHER" id="PTHR43415">
    <property type="entry name" value="SPERMIDINE N(1)-ACETYLTRANSFERASE"/>
    <property type="match status" value="1"/>
</dbReference>
<protein>
    <submittedName>
        <fullName evidence="2">GNAT family protein</fullName>
        <ecNumber evidence="2">2.-.-.-</ecNumber>
    </submittedName>
</protein>